<gene>
    <name evidence="1" type="ORF">SAMN05720606_1331</name>
</gene>
<sequence length="53" mass="6257">MECYIFKKSIALLCHTWYILIPAKKTQLTRCGKPLKTSFERNLKKELAELVRT</sequence>
<evidence type="ECO:0000313" key="1">
    <source>
        <dbReference type="EMBL" id="SCZ14550.1"/>
    </source>
</evidence>
<proteinExistence type="predicted"/>
<name>A0A1G5LQP9_9BACL</name>
<reference evidence="2" key="1">
    <citation type="submission" date="2016-10" db="EMBL/GenBank/DDBJ databases">
        <authorList>
            <person name="Varghese N."/>
            <person name="Submissions S."/>
        </authorList>
    </citation>
    <scope>NUCLEOTIDE SEQUENCE [LARGE SCALE GENOMIC DNA]</scope>
    <source>
        <strain evidence="2">BL9</strain>
    </source>
</reference>
<protein>
    <submittedName>
        <fullName evidence="1">Uncharacterized protein</fullName>
    </submittedName>
</protein>
<keyword evidence="2" id="KW-1185">Reference proteome</keyword>
<organism evidence="1 2">
    <name type="scientific">Paenibacillus polysaccharolyticus</name>
    <dbReference type="NCBI Taxonomy" id="582692"/>
    <lineage>
        <taxon>Bacteria</taxon>
        <taxon>Bacillati</taxon>
        <taxon>Bacillota</taxon>
        <taxon>Bacilli</taxon>
        <taxon>Bacillales</taxon>
        <taxon>Paenibacillaceae</taxon>
        <taxon>Paenibacillus</taxon>
    </lineage>
</organism>
<dbReference type="EMBL" id="FMVM01000033">
    <property type="protein sequence ID" value="SCZ14550.1"/>
    <property type="molecule type" value="Genomic_DNA"/>
</dbReference>
<dbReference type="AlphaFoldDB" id="A0A1G5LQP9"/>
<accession>A0A1G5LQP9</accession>
<dbReference type="Proteomes" id="UP000198538">
    <property type="component" value="Unassembled WGS sequence"/>
</dbReference>
<evidence type="ECO:0000313" key="2">
    <source>
        <dbReference type="Proteomes" id="UP000198538"/>
    </source>
</evidence>